<evidence type="ECO:0000259" key="3">
    <source>
        <dbReference type="Pfam" id="PF01156"/>
    </source>
</evidence>
<dbReference type="Pfam" id="PF01156">
    <property type="entry name" value="IU_nuc_hydro"/>
    <property type="match status" value="1"/>
</dbReference>
<accession>A0AAJ1WF92</accession>
<dbReference type="RefSeq" id="WP_307358838.1">
    <property type="nucleotide sequence ID" value="NZ_JAUSTB010000004.1"/>
</dbReference>
<keyword evidence="2" id="KW-0326">Glycosidase</keyword>
<name>A0AAJ1WF92_9MICC</name>
<keyword evidence="1" id="KW-0378">Hydrolase</keyword>
<dbReference type="PANTHER" id="PTHR12304:SF4">
    <property type="entry name" value="URIDINE NUCLEOSIDASE"/>
    <property type="match status" value="1"/>
</dbReference>
<dbReference type="Gene3D" id="3.90.245.10">
    <property type="entry name" value="Ribonucleoside hydrolase-like"/>
    <property type="match status" value="1"/>
</dbReference>
<protein>
    <submittedName>
        <fullName evidence="4">Inosine-uridine nucleoside N-ribohydrolase</fullName>
    </submittedName>
</protein>
<dbReference type="GO" id="GO:0005829">
    <property type="term" value="C:cytosol"/>
    <property type="evidence" value="ECO:0007669"/>
    <property type="project" value="TreeGrafter"/>
</dbReference>
<evidence type="ECO:0000313" key="5">
    <source>
        <dbReference type="Proteomes" id="UP001239267"/>
    </source>
</evidence>
<dbReference type="GO" id="GO:0008477">
    <property type="term" value="F:purine nucleosidase activity"/>
    <property type="evidence" value="ECO:0007669"/>
    <property type="project" value="TreeGrafter"/>
</dbReference>
<gene>
    <name evidence="4" type="ORF">J2T23_001674</name>
</gene>
<reference evidence="4 5" key="1">
    <citation type="submission" date="2023-07" db="EMBL/GenBank/DDBJ databases">
        <title>Sorghum-associated microbial communities from plants grown in Nebraska, USA.</title>
        <authorList>
            <person name="Schachtman D."/>
        </authorList>
    </citation>
    <scope>NUCLEOTIDE SEQUENCE [LARGE SCALE GENOMIC DNA]</scope>
    <source>
        <strain evidence="4 5">DS1001</strain>
    </source>
</reference>
<dbReference type="PANTHER" id="PTHR12304">
    <property type="entry name" value="INOSINE-URIDINE PREFERRING NUCLEOSIDE HYDROLASE"/>
    <property type="match status" value="1"/>
</dbReference>
<comment type="caution">
    <text evidence="4">The sequence shown here is derived from an EMBL/GenBank/DDBJ whole genome shotgun (WGS) entry which is preliminary data.</text>
</comment>
<dbReference type="InterPro" id="IPR036452">
    <property type="entry name" value="Ribo_hydro-like"/>
</dbReference>
<keyword evidence="5" id="KW-1185">Reference proteome</keyword>
<evidence type="ECO:0000256" key="1">
    <source>
        <dbReference type="ARBA" id="ARBA00022801"/>
    </source>
</evidence>
<dbReference type="Proteomes" id="UP001239267">
    <property type="component" value="Unassembled WGS sequence"/>
</dbReference>
<feature type="domain" description="Inosine/uridine-preferring nucleoside hydrolase" evidence="3">
    <location>
        <begin position="12"/>
        <end position="209"/>
    </location>
</feature>
<dbReference type="GO" id="GO:0006152">
    <property type="term" value="P:purine nucleoside catabolic process"/>
    <property type="evidence" value="ECO:0007669"/>
    <property type="project" value="TreeGrafter"/>
</dbReference>
<dbReference type="SUPFAM" id="SSF53590">
    <property type="entry name" value="Nucleoside hydrolase"/>
    <property type="match status" value="1"/>
</dbReference>
<dbReference type="InterPro" id="IPR023186">
    <property type="entry name" value="IUNH"/>
</dbReference>
<organism evidence="4 5">
    <name type="scientific">Pseudarthrobacter niigatensis</name>
    <dbReference type="NCBI Taxonomy" id="369935"/>
    <lineage>
        <taxon>Bacteria</taxon>
        <taxon>Bacillati</taxon>
        <taxon>Actinomycetota</taxon>
        <taxon>Actinomycetes</taxon>
        <taxon>Micrococcales</taxon>
        <taxon>Micrococcaceae</taxon>
        <taxon>Pseudarthrobacter</taxon>
    </lineage>
</organism>
<dbReference type="InterPro" id="IPR001910">
    <property type="entry name" value="Inosine/uridine_hydrolase_dom"/>
</dbReference>
<dbReference type="EMBL" id="JAUSTB010000004">
    <property type="protein sequence ID" value="MDQ0145782.1"/>
    <property type="molecule type" value="Genomic_DNA"/>
</dbReference>
<evidence type="ECO:0000313" key="4">
    <source>
        <dbReference type="EMBL" id="MDQ0145782.1"/>
    </source>
</evidence>
<evidence type="ECO:0000256" key="2">
    <source>
        <dbReference type="ARBA" id="ARBA00023295"/>
    </source>
</evidence>
<dbReference type="AlphaFoldDB" id="A0AAJ1WF92"/>
<proteinExistence type="predicted"/>
<sequence length="276" mass="29178">MDMIRVEPRCRVLIDNDWAGDPDGLVALAHHAMSPSNTIVGVTSSLTNPMFGPPAGMAQKGANLAGELLRVLKSPEPAVAHPGSDSPFTGQPRDTPAARAIAATAAAGGVLPLVLVCAGPLTNVADALLLDPAVASSLTLAWVGGAAANGEEYNYFTDPAAADFVLGNQELSVWQFPAETYRQVVAPVAELDHAFRNSGAAGAWLWELFNSLDVPDFVKFGPLWCLGDSAPLVVTGLDDATSTFTETRNHPSRRTYTSVDTRLIMADFLAKLRLQQ</sequence>